<dbReference type="Proteomes" id="UP000293142">
    <property type="component" value="Unassembled WGS sequence"/>
</dbReference>
<reference evidence="1 2" key="1">
    <citation type="submission" date="2019-02" db="EMBL/GenBank/DDBJ databases">
        <title>Paenibacillus sp. nov., isolated from surface-sterilized tissue of Thalictrum simplex L.</title>
        <authorList>
            <person name="Tuo L."/>
        </authorList>
    </citation>
    <scope>NUCLEOTIDE SEQUENCE [LARGE SCALE GENOMIC DNA]</scope>
    <source>
        <strain evidence="1 2">N2SHLJ1</strain>
    </source>
</reference>
<keyword evidence="2" id="KW-1185">Reference proteome</keyword>
<proteinExistence type="predicted"/>
<dbReference type="AlphaFoldDB" id="A0A4V2J4U5"/>
<comment type="caution">
    <text evidence="1">The sequence shown here is derived from an EMBL/GenBank/DDBJ whole genome shotgun (WGS) entry which is preliminary data.</text>
</comment>
<name>A0A4V2J4U5_9BACL</name>
<gene>
    <name evidence="1" type="ORF">EYB31_02455</name>
</gene>
<organism evidence="1 2">
    <name type="scientific">Paenibacillus thalictri</name>
    <dbReference type="NCBI Taxonomy" id="2527873"/>
    <lineage>
        <taxon>Bacteria</taxon>
        <taxon>Bacillati</taxon>
        <taxon>Bacillota</taxon>
        <taxon>Bacilli</taxon>
        <taxon>Bacillales</taxon>
        <taxon>Paenibacillaceae</taxon>
        <taxon>Paenibacillus</taxon>
    </lineage>
</organism>
<dbReference type="RefSeq" id="WP_131011697.1">
    <property type="nucleotide sequence ID" value="NZ_SIRE01000003.1"/>
</dbReference>
<sequence length="213" mass="25277">MLKVMEPSPSQRIDNITGQRQQDECLLNWNWPKNVQYVYIYTFQDEEELPPEQLDVKNLKLITREEYKMMGGYRERIGFVGARSYRCFPCVMNDGELILLKQQDNRNLLQIGGVRAQVRYSIKYGWGLFSKRKSVLLKLFCEKQVPREALCYVKKSGSEPINREDGIVYPFPWDFTIGEHYLPEFEVGKQEYVRIFFTNGKRYGEAFELIREK</sequence>
<evidence type="ECO:0008006" key="3">
    <source>
        <dbReference type="Google" id="ProtNLM"/>
    </source>
</evidence>
<evidence type="ECO:0000313" key="2">
    <source>
        <dbReference type="Proteomes" id="UP000293142"/>
    </source>
</evidence>
<evidence type="ECO:0000313" key="1">
    <source>
        <dbReference type="EMBL" id="TBL80982.1"/>
    </source>
</evidence>
<dbReference type="EMBL" id="SIRE01000003">
    <property type="protein sequence ID" value="TBL80982.1"/>
    <property type="molecule type" value="Genomic_DNA"/>
</dbReference>
<dbReference type="OrthoDB" id="2912988at2"/>
<protein>
    <recommendedName>
        <fullName evidence="3">Beta-mannanase</fullName>
    </recommendedName>
</protein>
<accession>A0A4V2J4U5</accession>